<evidence type="ECO:0000313" key="9">
    <source>
        <dbReference type="Proteomes" id="UP000186817"/>
    </source>
</evidence>
<comment type="subcellular location">
    <subcellularLocation>
        <location evidence="1">Membrane</location>
        <topology evidence="1">Multi-pass membrane protein</topology>
    </subcellularLocation>
</comment>
<evidence type="ECO:0000256" key="4">
    <source>
        <dbReference type="ARBA" id="ARBA00023136"/>
    </source>
</evidence>
<accession>A0A1Q9DTF1</accession>
<dbReference type="Pfam" id="PF23262">
    <property type="entry name" value="NFD4_C"/>
    <property type="match status" value="1"/>
</dbReference>
<feature type="transmembrane region" description="Helical" evidence="6">
    <location>
        <begin position="736"/>
        <end position="755"/>
    </location>
</feature>
<organism evidence="8 9">
    <name type="scientific">Symbiodinium microadriaticum</name>
    <name type="common">Dinoflagellate</name>
    <name type="synonym">Zooxanthella microadriatica</name>
    <dbReference type="NCBI Taxonomy" id="2951"/>
    <lineage>
        <taxon>Eukaryota</taxon>
        <taxon>Sar</taxon>
        <taxon>Alveolata</taxon>
        <taxon>Dinophyceae</taxon>
        <taxon>Suessiales</taxon>
        <taxon>Symbiodiniaceae</taxon>
        <taxon>Symbiodinium</taxon>
    </lineage>
</organism>
<evidence type="ECO:0000313" key="8">
    <source>
        <dbReference type="EMBL" id="OLP98450.1"/>
    </source>
</evidence>
<dbReference type="Gene3D" id="1.20.1250.20">
    <property type="entry name" value="MFS general substrate transporter like domains"/>
    <property type="match status" value="1"/>
</dbReference>
<feature type="transmembrane region" description="Helical" evidence="6">
    <location>
        <begin position="490"/>
        <end position="507"/>
    </location>
</feature>
<keyword evidence="4 6" id="KW-0472">Membrane</keyword>
<evidence type="ECO:0000256" key="1">
    <source>
        <dbReference type="ARBA" id="ARBA00004141"/>
    </source>
</evidence>
<dbReference type="SUPFAM" id="SSF103473">
    <property type="entry name" value="MFS general substrate transporter"/>
    <property type="match status" value="1"/>
</dbReference>
<gene>
    <name evidence="8" type="ORF">AK812_SmicGene19076</name>
</gene>
<feature type="region of interest" description="Disordered" evidence="5">
    <location>
        <begin position="27"/>
        <end position="56"/>
    </location>
</feature>
<feature type="region of interest" description="Disordered" evidence="5">
    <location>
        <begin position="1"/>
        <end position="20"/>
    </location>
</feature>
<evidence type="ECO:0000256" key="6">
    <source>
        <dbReference type="SAM" id="Phobius"/>
    </source>
</evidence>
<dbReference type="GO" id="GO:0016020">
    <property type="term" value="C:membrane"/>
    <property type="evidence" value="ECO:0007669"/>
    <property type="project" value="UniProtKB-SubCell"/>
</dbReference>
<feature type="region of interest" description="Disordered" evidence="5">
    <location>
        <begin position="90"/>
        <end position="115"/>
    </location>
</feature>
<name>A0A1Q9DTF1_SYMMI</name>
<dbReference type="OrthoDB" id="440931at2759"/>
<keyword evidence="9" id="KW-1185">Reference proteome</keyword>
<dbReference type="PANTHER" id="PTHR21576">
    <property type="entry name" value="UNCHARACTERIZED NODULIN-LIKE PROTEIN"/>
    <property type="match status" value="1"/>
</dbReference>
<dbReference type="PANTHER" id="PTHR21576:SF158">
    <property type="entry name" value="RIBOSOMAL RNA-PROCESSING PROTEIN 12-LIKE CONSERVED DOMAIN-CONTAINING PROTEIN"/>
    <property type="match status" value="1"/>
</dbReference>
<feature type="compositionally biased region" description="Low complexity" evidence="5">
    <location>
        <begin position="642"/>
        <end position="654"/>
    </location>
</feature>
<feature type="transmembrane region" description="Helical" evidence="6">
    <location>
        <begin position="842"/>
        <end position="862"/>
    </location>
</feature>
<dbReference type="Proteomes" id="UP000186817">
    <property type="component" value="Unassembled WGS sequence"/>
</dbReference>
<keyword evidence="2 6" id="KW-0812">Transmembrane</keyword>
<dbReference type="InterPro" id="IPR036259">
    <property type="entry name" value="MFS_trans_sf"/>
</dbReference>
<protein>
    <recommendedName>
        <fullName evidence="7">NFD4 C-terminal domain-containing protein</fullName>
    </recommendedName>
</protein>
<feature type="transmembrane region" description="Helical" evidence="6">
    <location>
        <begin position="519"/>
        <end position="539"/>
    </location>
</feature>
<feature type="transmembrane region" description="Helical" evidence="6">
    <location>
        <begin position="422"/>
        <end position="441"/>
    </location>
</feature>
<dbReference type="AlphaFoldDB" id="A0A1Q9DTF1"/>
<feature type="transmembrane region" description="Helical" evidence="6">
    <location>
        <begin position="802"/>
        <end position="822"/>
    </location>
</feature>
<evidence type="ECO:0000256" key="5">
    <source>
        <dbReference type="SAM" id="MobiDB-lite"/>
    </source>
</evidence>
<feature type="transmembrane region" description="Helical" evidence="6">
    <location>
        <begin position="665"/>
        <end position="684"/>
    </location>
</feature>
<evidence type="ECO:0000259" key="7">
    <source>
        <dbReference type="Pfam" id="PF23262"/>
    </source>
</evidence>
<feature type="transmembrane region" description="Helical" evidence="6">
    <location>
        <begin position="580"/>
        <end position="603"/>
    </location>
</feature>
<dbReference type="EMBL" id="LSRX01000396">
    <property type="protein sequence ID" value="OLP98450.1"/>
    <property type="molecule type" value="Genomic_DNA"/>
</dbReference>
<evidence type="ECO:0000256" key="2">
    <source>
        <dbReference type="ARBA" id="ARBA00022692"/>
    </source>
</evidence>
<proteinExistence type="predicted"/>
<feature type="transmembrane region" description="Helical" evidence="6">
    <location>
        <begin position="761"/>
        <end position="781"/>
    </location>
</feature>
<keyword evidence="3 6" id="KW-1133">Transmembrane helix</keyword>
<comment type="caution">
    <text evidence="8">The sequence shown here is derived from an EMBL/GenBank/DDBJ whole genome shotgun (WGS) entry which is preliminary data.</text>
</comment>
<feature type="transmembrane region" description="Helical" evidence="6">
    <location>
        <begin position="461"/>
        <end position="483"/>
    </location>
</feature>
<feature type="domain" description="NFD4 C-terminal" evidence="7">
    <location>
        <begin position="659"/>
        <end position="865"/>
    </location>
</feature>
<reference evidence="8 9" key="1">
    <citation type="submission" date="2016-02" db="EMBL/GenBank/DDBJ databases">
        <title>Genome analysis of coral dinoflagellate symbionts highlights evolutionary adaptations to a symbiotic lifestyle.</title>
        <authorList>
            <person name="Aranda M."/>
            <person name="Li Y."/>
            <person name="Liew Y.J."/>
            <person name="Baumgarten S."/>
            <person name="Simakov O."/>
            <person name="Wilson M."/>
            <person name="Piel J."/>
            <person name="Ashoor H."/>
            <person name="Bougouffa S."/>
            <person name="Bajic V.B."/>
            <person name="Ryu T."/>
            <person name="Ravasi T."/>
            <person name="Bayer T."/>
            <person name="Micklem G."/>
            <person name="Kim H."/>
            <person name="Bhak J."/>
            <person name="Lajeunesse T.C."/>
            <person name="Voolstra C.R."/>
        </authorList>
    </citation>
    <scope>NUCLEOTIDE SEQUENCE [LARGE SCALE GENOMIC DNA]</scope>
    <source>
        <strain evidence="8 9">CCMP2467</strain>
    </source>
</reference>
<sequence>MTSHQPKVGPRLKISVPNFKRTDFSGEIEKLGGLHSGSSRKIRSVPRSDPDPSANRLKASAGFLSARAQEGYPDRAPEAGAGDFNAWLRSLAPPKEPTSPSGADGREFLPPKDEEDATAGLPLEAFDSPMDFEVHTPQEWLALCKQGPSAGKPQAAVLHYAAQEWRMLPCWVLGYEAASSRYIVELEDGSRKQVKRLALRFNEEDAQNFALRVETCRAKKAHCELQQAFIRFIESQPDELVSSMLRDQKERFIRQGLHGSHLEDAGSFVSQIRDLIREIEENYVLSMKFAKVKNDLILEMGTPYACVRDDTPFAPLLTSFLPTVPPQFGLVAHQAAEERVLEIAAQLVKQPTISRNVNVASPGESVWHDTAEDPCTGRGSTLIHRISGANLPSGDAMAVPVAGHWWGVAAWLKENGATCKQVLRLLLGTWMALCGGSLYAFSRFEVQIMTRCSLTAQQLDVVYAAGQAGVGLGIVPGTLFDLYGPVETSLYGAAFTAAGNLGLASMLSGDQCGGVSSLATWYFLVQQGSVAIFQAGLFTNIVEAPPKMQGIITGIVSSGYGLSAAFVTFLFAFFQEDLDAYFKGTALLFSATGLVAACTMPLLRGGSRATAYGRLEHKDEAGGRSPPPATTYGRQEQEELPEAAPAPASSSPSLSRRDILCRADFWLFLLPFVLVQSIGSGLYIANLSLIGDSLGISPDSRPVYVRAVSYCNSLGRIFSGLAMDTLEPRGIHRSDHLLLSAFAVILASVALFLLPEEIVPAMLLPALAVIAAAYGSNWAIMPSYISKRFYGSHVGVMFNIHSGHIAVAVLVTSYAVGGLYDAQAELQGEGSFCHGTTCWRPAFGMGLIVQAVALAVALLLMWKVRRPQISESKAASEKTCHEK</sequence>
<feature type="transmembrane region" description="Helical" evidence="6">
    <location>
        <begin position="551"/>
        <end position="574"/>
    </location>
</feature>
<feature type="region of interest" description="Disordered" evidence="5">
    <location>
        <begin position="616"/>
        <end position="654"/>
    </location>
</feature>
<evidence type="ECO:0000256" key="3">
    <source>
        <dbReference type="ARBA" id="ARBA00022989"/>
    </source>
</evidence>
<dbReference type="InterPro" id="IPR056555">
    <property type="entry name" value="NFD4_C"/>
</dbReference>